<reference evidence="4" key="1">
    <citation type="submission" date="2018-06" db="EMBL/GenBank/DDBJ databases">
        <title>Complete genome of Pseudomonas insecticola strain QZS01.</title>
        <authorList>
            <person name="Wang J."/>
            <person name="Su Q."/>
        </authorList>
    </citation>
    <scope>NUCLEOTIDE SEQUENCE [LARGE SCALE GENOMIC DNA]</scope>
    <source>
        <strain evidence="4">QZS01</strain>
    </source>
</reference>
<accession>A0A3Q9JIL1</accession>
<dbReference type="PANTHER" id="PTHR18947:SF28">
    <property type="entry name" value="GIRDIN, ISOFORM A"/>
    <property type="match status" value="1"/>
</dbReference>
<dbReference type="KEGG" id="emo:DM558_06145"/>
<dbReference type="InterPro" id="IPR013491">
    <property type="entry name" value="Tape_meas_N"/>
</dbReference>
<feature type="coiled-coil region" evidence="1">
    <location>
        <begin position="14"/>
        <end position="75"/>
    </location>
</feature>
<evidence type="ECO:0000313" key="3">
    <source>
        <dbReference type="EMBL" id="AZS50381.1"/>
    </source>
</evidence>
<evidence type="ECO:0000313" key="4">
    <source>
        <dbReference type="Proteomes" id="UP000273143"/>
    </source>
</evidence>
<sequence length="1340" mass="143460">MTDGIKIPVDASEVQAAKKQLQILKSTLEELDKTVIKTDGTFGEFLDSHGARSNIRDLITKVTGLEKQITEAEKSAVKFGNTAANSANQANKSFANLKTGILGLTASFLSIAGFTAGMRMANQYNELAERIQMATDSQDEFEYAQERILASANRTYKPLSEQQELFIRINSSVKDLGYTTYDTLNFLDSMSSSLTINSANAEKFASVVGAINMAMAKGKVSGNEWITITSTMPTVVKDIADYLAEIRGVSEVSEKEVRQMAINGELTTQIFIEAANRVRDVKNEMAEGMSTGTNDSIQRFTNELGGYLSELDKSTGATDKLVSTMNYLTDNMDGAAKLIGSVLAGALTAYTLKATGATLATVKNTYAKIADTIAESNAAKAEVARTATIVAQTRAQLGLTASQTQLTAATNAYATAQARAAAASTAIRGFMSGGVLGLVGLAVTLGTAAASWLLFKDNTELAKNALDDAAKSIDEVRQKITEMTEAQLDKYIIEVEAAVKIKEDDVDNVIKQIKDKIPTQELIFSSPEGEVYNDNKEVIAAFENFKKLREESGDTAKAINMLKSELQELGVLDEKMNTQLTTLAGSLDDENKKLAKQVAVLDEAKSRKKELSAQNKEAAAASADLKNKSSELNQEIQKLTKSLDEQYQSGLGLDGAIASIESKITTLGGQSGDAAEEVAKLNDALDKLKGAKSKLDNLNDLKMLEDIKESARTMRMDEFDKKADKVQSSTLSDEQKKQALDLIVQQKAYSDSKKTSKGSAKSGNDKENYLKNLEKEAAQLKLTTQEIRERELAEKNLSEEMLIRAKAALEIINADEKERQAMANTNDNIQLQIELLRSLGDEAGAASLELKARLAEMRKEFEKNGNTEGLSLLPKVERVNDFKIQMDSIKSEIDKLFNYQSQQEQSIQAQVTAGIITQYEAQKRLTELHEKTAKSVSGMLPQLQQMSKLEGEMGQQASDYLTQVQTRLIELQATTNELENAFRNGLQDGIQSSIDGLVKGTMNLQEALKNFVDSIASNILNVITQNIAQQATDGIMGGLNSLNSMFGFGGDTAAVGIDETSPQAVAISTASQEGAMAMQMGIEQGAMTAAQTISSAFSSMGAMNGGLGGDGGLFGNVTQQASEAVGAINTVKATKTAADASLTASAVSSAATTQTTTQAAAASATASWTPAATAASVASFGSAAMIGLSALMMVLTSMKAFATGGHVRGEGTGTSDSIPAMLSNGEFVTRAKVVKQPGMLDFMKDLNNRGWGAVNDLTRVHHSTGGLAGVPAPSAPSLPSINLAPMENTNSTTVQNSIRLVTVKDENEFSKLINTHSGTRDSLKTFFIEENGFIKQILQS</sequence>
<proteinExistence type="predicted"/>
<feature type="coiled-coil region" evidence="1">
    <location>
        <begin position="587"/>
        <end position="649"/>
    </location>
</feature>
<evidence type="ECO:0000256" key="1">
    <source>
        <dbReference type="SAM" id="Coils"/>
    </source>
</evidence>
<gene>
    <name evidence="3" type="ORF">DM558_06145</name>
</gene>
<dbReference type="RefSeq" id="WP_127162693.1">
    <property type="nucleotide sequence ID" value="NZ_CP029822.1"/>
</dbReference>
<dbReference type="GO" id="GO:0030705">
    <property type="term" value="P:cytoskeleton-dependent intracellular transport"/>
    <property type="evidence" value="ECO:0007669"/>
    <property type="project" value="TreeGrafter"/>
</dbReference>
<dbReference type="GO" id="GO:0005737">
    <property type="term" value="C:cytoplasm"/>
    <property type="evidence" value="ECO:0007669"/>
    <property type="project" value="TreeGrafter"/>
</dbReference>
<feature type="coiled-coil region" evidence="1">
    <location>
        <begin position="763"/>
        <end position="790"/>
    </location>
</feature>
<feature type="domain" description="Tape measure protein N-terminal" evidence="2">
    <location>
        <begin position="118"/>
        <end position="313"/>
    </location>
</feature>
<keyword evidence="4" id="KW-1185">Reference proteome</keyword>
<dbReference type="NCBIfam" id="TIGR02675">
    <property type="entry name" value="tape_meas_nterm"/>
    <property type="match status" value="1"/>
</dbReference>
<evidence type="ECO:0000259" key="2">
    <source>
        <dbReference type="Pfam" id="PF20155"/>
    </source>
</evidence>
<dbReference type="EMBL" id="CP029822">
    <property type="protein sequence ID" value="AZS50381.1"/>
    <property type="molecule type" value="Genomic_DNA"/>
</dbReference>
<dbReference type="Proteomes" id="UP000273143">
    <property type="component" value="Chromosome"/>
</dbReference>
<dbReference type="GO" id="GO:0051959">
    <property type="term" value="F:dynein light intermediate chain binding"/>
    <property type="evidence" value="ECO:0007669"/>
    <property type="project" value="TreeGrafter"/>
</dbReference>
<dbReference type="GO" id="GO:0008017">
    <property type="term" value="F:microtubule binding"/>
    <property type="evidence" value="ECO:0007669"/>
    <property type="project" value="TreeGrafter"/>
</dbReference>
<name>A0A3Q9JIL1_9GAMM</name>
<dbReference type="GO" id="GO:0005815">
    <property type="term" value="C:microtubule organizing center"/>
    <property type="evidence" value="ECO:0007669"/>
    <property type="project" value="TreeGrafter"/>
</dbReference>
<dbReference type="PANTHER" id="PTHR18947">
    <property type="entry name" value="HOOK PROTEINS"/>
    <property type="match status" value="1"/>
</dbReference>
<protein>
    <recommendedName>
        <fullName evidence="2">Tape measure protein N-terminal domain-containing protein</fullName>
    </recommendedName>
</protein>
<dbReference type="GO" id="GO:0031122">
    <property type="term" value="P:cytoplasmic microtubule organization"/>
    <property type="evidence" value="ECO:0007669"/>
    <property type="project" value="TreeGrafter"/>
</dbReference>
<dbReference type="Pfam" id="PF20155">
    <property type="entry name" value="TMP_3"/>
    <property type="match status" value="1"/>
</dbReference>
<keyword evidence="1" id="KW-0175">Coiled coil</keyword>
<organism evidence="3 4">
    <name type="scientific">Entomomonas moraniae</name>
    <dbReference type="NCBI Taxonomy" id="2213226"/>
    <lineage>
        <taxon>Bacteria</taxon>
        <taxon>Pseudomonadati</taxon>
        <taxon>Pseudomonadota</taxon>
        <taxon>Gammaproteobacteria</taxon>
        <taxon>Pseudomonadales</taxon>
        <taxon>Pseudomonadaceae</taxon>
        <taxon>Entomomonas</taxon>
    </lineage>
</organism>